<dbReference type="PROSITE" id="PS51257">
    <property type="entry name" value="PROKAR_LIPOPROTEIN"/>
    <property type="match status" value="1"/>
</dbReference>
<protein>
    <recommendedName>
        <fullName evidence="4">Peptidase inhibitor I78 family protein</fullName>
    </recommendedName>
</protein>
<dbReference type="eggNOG" id="ENOG503327S">
    <property type="taxonomic scope" value="Bacteria"/>
</dbReference>
<evidence type="ECO:0000256" key="1">
    <source>
        <dbReference type="SAM" id="SignalP"/>
    </source>
</evidence>
<keyword evidence="3" id="KW-1185">Reference proteome</keyword>
<dbReference type="InterPro" id="IPR021719">
    <property type="entry name" value="Prot_inh_I78"/>
</dbReference>
<evidence type="ECO:0000313" key="2">
    <source>
        <dbReference type="EMBL" id="AEM39876.1"/>
    </source>
</evidence>
<keyword evidence="1" id="KW-0732">Signal</keyword>
<dbReference type="OrthoDB" id="8724542at2"/>
<dbReference type="RefSeq" id="WP_013383290.1">
    <property type="nucleotide sequence ID" value="NC_017384.1"/>
</dbReference>
<dbReference type="EMBL" id="CP002018">
    <property type="protein sequence ID" value="AEM39876.1"/>
    <property type="molecule type" value="Genomic_DNA"/>
</dbReference>
<gene>
    <name evidence="2" type="ordered locus">KVU_0037</name>
</gene>
<dbReference type="Gene3D" id="3.30.10.10">
    <property type="entry name" value="Trypsin Inhibitor V, subunit A"/>
    <property type="match status" value="1"/>
</dbReference>
<evidence type="ECO:0000313" key="3">
    <source>
        <dbReference type="Proteomes" id="UP000000692"/>
    </source>
</evidence>
<dbReference type="HOGENOM" id="CLU_123717_2_1_5"/>
<organism evidence="2 3">
    <name type="scientific">Ketogulonicigenium vulgare (strain WSH-001)</name>
    <dbReference type="NCBI Taxonomy" id="759362"/>
    <lineage>
        <taxon>Bacteria</taxon>
        <taxon>Pseudomonadati</taxon>
        <taxon>Pseudomonadota</taxon>
        <taxon>Alphaproteobacteria</taxon>
        <taxon>Rhodobacterales</taxon>
        <taxon>Roseobacteraceae</taxon>
        <taxon>Ketogulonicigenium</taxon>
    </lineage>
</organism>
<dbReference type="Pfam" id="PF11720">
    <property type="entry name" value="Inhibitor_I78"/>
    <property type="match status" value="1"/>
</dbReference>
<feature type="signal peptide" evidence="1">
    <location>
        <begin position="1"/>
        <end position="17"/>
    </location>
</feature>
<dbReference type="KEGG" id="kvl:KVU_0037"/>
<name>F9Y7R0_KETVW</name>
<proteinExistence type="predicted"/>
<dbReference type="AlphaFoldDB" id="F9Y7R0"/>
<reference evidence="2 3" key="1">
    <citation type="journal article" date="2011" name="J. Bacteriol.">
        <title>Complete genome sequence of the industrial strain Ketogulonicigenium vulgare WSH-001.</title>
        <authorList>
            <person name="Liu L."/>
            <person name="Li Y."/>
            <person name="Zhang J."/>
            <person name="Zhou Z."/>
            <person name="Liu J."/>
            <person name="Li X."/>
            <person name="Zhou J."/>
            <person name="Du G."/>
            <person name="Wang L."/>
            <person name="Chen J."/>
        </authorList>
    </citation>
    <scope>NUCLEOTIDE SEQUENCE [LARGE SCALE GENOMIC DNA]</scope>
    <source>
        <strain evidence="2 3">WSH-001</strain>
    </source>
</reference>
<dbReference type="Proteomes" id="UP000000692">
    <property type="component" value="Chromosome"/>
</dbReference>
<evidence type="ECO:0008006" key="4">
    <source>
        <dbReference type="Google" id="ProtNLM"/>
    </source>
</evidence>
<sequence length="92" mass="9714">MKQILALIPLALLAACAAPQMDEAPVMPAEDTCGAAPHAALIGQNANALERVFLMGQVRVIHPDTAVTMDYRSGRLNFIINGDGQIARITCG</sequence>
<feature type="chain" id="PRO_5003391374" description="Peptidase inhibitor I78 family protein" evidence="1">
    <location>
        <begin position="18"/>
        <end position="92"/>
    </location>
</feature>
<accession>F9Y7R0</accession>